<evidence type="ECO:0000256" key="10">
    <source>
        <dbReference type="ARBA" id="ARBA00023136"/>
    </source>
</evidence>
<reference evidence="13" key="1">
    <citation type="submission" date="2018-06" db="EMBL/GenBank/DDBJ databases">
        <authorList>
            <person name="Zhirakovskaya E."/>
        </authorList>
    </citation>
    <scope>NUCLEOTIDE SEQUENCE</scope>
</reference>
<keyword evidence="3" id="KW-0997">Cell inner membrane</keyword>
<dbReference type="AlphaFoldDB" id="A0A3B1BH64"/>
<dbReference type="InterPro" id="IPR012750">
    <property type="entry name" value="ECA_WecA-rel"/>
</dbReference>
<keyword evidence="11" id="KW-0464">Manganese</keyword>
<dbReference type="PANTHER" id="PTHR22926:SF3">
    <property type="entry name" value="UNDECAPRENYL-PHOSPHATE ALPHA-N-ACETYLGLUCOSAMINYL 1-PHOSPHATE TRANSFERASE"/>
    <property type="match status" value="1"/>
</dbReference>
<keyword evidence="6 12" id="KW-0812">Transmembrane</keyword>
<dbReference type="EMBL" id="UOFX01000076">
    <property type="protein sequence ID" value="VAX10728.1"/>
    <property type="molecule type" value="Genomic_DNA"/>
</dbReference>
<evidence type="ECO:0000256" key="12">
    <source>
        <dbReference type="SAM" id="Phobius"/>
    </source>
</evidence>
<dbReference type="GO" id="GO:0071555">
    <property type="term" value="P:cell wall organization"/>
    <property type="evidence" value="ECO:0007669"/>
    <property type="project" value="TreeGrafter"/>
</dbReference>
<dbReference type="Pfam" id="PF00953">
    <property type="entry name" value="Glycos_transf_4"/>
    <property type="match status" value="1"/>
</dbReference>
<keyword evidence="2" id="KW-1003">Cell membrane</keyword>
<evidence type="ECO:0000256" key="3">
    <source>
        <dbReference type="ARBA" id="ARBA00022519"/>
    </source>
</evidence>
<evidence type="ECO:0000313" key="13">
    <source>
        <dbReference type="EMBL" id="VAX10728.1"/>
    </source>
</evidence>
<name>A0A3B1BH64_9ZZZZ</name>
<keyword evidence="5 13" id="KW-0808">Transferase</keyword>
<evidence type="ECO:0000256" key="2">
    <source>
        <dbReference type="ARBA" id="ARBA00022475"/>
    </source>
</evidence>
<sequence>MDLLLPIIAAFVVAYILLDFLQPMAKRIGLVDEPDHRKHHEGTVPLIGGVAMLIGLMVGACFIERLYTEWLGFLTGAMLLVVVGVLDDLYELKTAYRFAIQIIAVLLVCLWDGVVIDNLGNLLGFGDITLGSLSIPFTIFAVVGVINAVNMSDGLDGLAGGFMLVVLIAIGVFDAIAGGSSVGLVSWLLAGVVVAFLRYNIPVTQLINKRVFMGDAGSMFLGFTVAWLLIRLSQVPDSLFDPVMALWLMALPLMDTIAIIIRRVNKGSSPFLPDREHFHHIILLAGYSVRQTVFMLLSLAIAMVAIGAIAWFLGVPEPLFFYAFLTLFALYYWGISHSWKVMKAVRQIHNGPE</sequence>
<gene>
    <name evidence="13" type="ORF">MNBD_GAMMA26-2446</name>
</gene>
<dbReference type="PANTHER" id="PTHR22926">
    <property type="entry name" value="PHOSPHO-N-ACETYLMURAMOYL-PENTAPEPTIDE-TRANSFERASE"/>
    <property type="match status" value="1"/>
</dbReference>
<dbReference type="GO" id="GO:0044038">
    <property type="term" value="P:cell wall macromolecule biosynthetic process"/>
    <property type="evidence" value="ECO:0007669"/>
    <property type="project" value="TreeGrafter"/>
</dbReference>
<keyword evidence="4" id="KW-0328">Glycosyltransferase</keyword>
<protein>
    <submittedName>
        <fullName evidence="13">Undecaprenyl-phosphate alpha-N-acetylglucosaminyl 1-phosphate transferase</fullName>
        <ecNumber evidence="13">2.7.8.33</ecNumber>
    </submittedName>
</protein>
<evidence type="ECO:0000256" key="4">
    <source>
        <dbReference type="ARBA" id="ARBA00022676"/>
    </source>
</evidence>
<feature type="transmembrane region" description="Helical" evidence="12">
    <location>
        <begin position="182"/>
        <end position="199"/>
    </location>
</feature>
<evidence type="ECO:0000256" key="7">
    <source>
        <dbReference type="ARBA" id="ARBA00022842"/>
    </source>
</evidence>
<evidence type="ECO:0000256" key="5">
    <source>
        <dbReference type="ARBA" id="ARBA00022679"/>
    </source>
</evidence>
<dbReference type="GO" id="GO:0036380">
    <property type="term" value="F:UDP-N-acetylglucosamine-undecaprenyl-phosphate N-acetylglucosaminephosphotransferase activity"/>
    <property type="evidence" value="ECO:0007669"/>
    <property type="project" value="UniProtKB-EC"/>
</dbReference>
<dbReference type="GO" id="GO:0030145">
    <property type="term" value="F:manganese ion binding"/>
    <property type="evidence" value="ECO:0007669"/>
    <property type="project" value="InterPro"/>
</dbReference>
<feature type="transmembrane region" description="Helical" evidence="12">
    <location>
        <begin position="43"/>
        <end position="63"/>
    </location>
</feature>
<dbReference type="GO" id="GO:0000287">
    <property type="term" value="F:magnesium ion binding"/>
    <property type="evidence" value="ECO:0007669"/>
    <property type="project" value="InterPro"/>
</dbReference>
<keyword evidence="10 12" id="KW-0472">Membrane</keyword>
<organism evidence="13">
    <name type="scientific">hydrothermal vent metagenome</name>
    <dbReference type="NCBI Taxonomy" id="652676"/>
    <lineage>
        <taxon>unclassified sequences</taxon>
        <taxon>metagenomes</taxon>
        <taxon>ecological metagenomes</taxon>
    </lineage>
</organism>
<feature type="transmembrane region" description="Helical" evidence="12">
    <location>
        <begin position="211"/>
        <end position="230"/>
    </location>
</feature>
<evidence type="ECO:0000256" key="6">
    <source>
        <dbReference type="ARBA" id="ARBA00022692"/>
    </source>
</evidence>
<dbReference type="GO" id="GO:0005886">
    <property type="term" value="C:plasma membrane"/>
    <property type="evidence" value="ECO:0007669"/>
    <property type="project" value="UniProtKB-SubCell"/>
</dbReference>
<dbReference type="HAMAP" id="MF_02030">
    <property type="entry name" value="WecA_Gammaproteo"/>
    <property type="match status" value="1"/>
</dbReference>
<dbReference type="EC" id="2.7.8.33" evidence="13"/>
<keyword evidence="9 12" id="KW-1133">Transmembrane helix</keyword>
<feature type="transmembrane region" description="Helical" evidence="12">
    <location>
        <begin position="98"/>
        <end position="116"/>
    </location>
</feature>
<evidence type="ECO:0000256" key="1">
    <source>
        <dbReference type="ARBA" id="ARBA00004651"/>
    </source>
</evidence>
<dbReference type="InterPro" id="IPR000715">
    <property type="entry name" value="Glycosyl_transferase_4"/>
</dbReference>
<dbReference type="PROSITE" id="PS01348">
    <property type="entry name" value="MRAY_2"/>
    <property type="match status" value="1"/>
</dbReference>
<proteinExistence type="inferred from homology"/>
<feature type="transmembrane region" description="Helical" evidence="12">
    <location>
        <begin position="69"/>
        <end position="86"/>
    </location>
</feature>
<dbReference type="GO" id="GO:0009276">
    <property type="term" value="C:Gram-negative-bacterium-type cell wall"/>
    <property type="evidence" value="ECO:0007669"/>
    <property type="project" value="InterPro"/>
</dbReference>
<feature type="transmembrane region" description="Helical" evidence="12">
    <location>
        <begin position="158"/>
        <end position="176"/>
    </location>
</feature>
<dbReference type="GO" id="GO:0016757">
    <property type="term" value="F:glycosyltransferase activity"/>
    <property type="evidence" value="ECO:0007669"/>
    <property type="project" value="UniProtKB-KW"/>
</dbReference>
<accession>A0A3B1BH64</accession>
<dbReference type="CDD" id="cd06853">
    <property type="entry name" value="GT_WecA_like"/>
    <property type="match status" value="1"/>
</dbReference>
<keyword evidence="8" id="KW-0448">Lipopolysaccharide biosynthesis</keyword>
<dbReference type="InterPro" id="IPR018480">
    <property type="entry name" value="PNAcMuramoyl-5peptid_Trfase_CS"/>
</dbReference>
<comment type="subcellular location">
    <subcellularLocation>
        <location evidence="1">Cell membrane</location>
        <topology evidence="1">Multi-pass membrane protein</topology>
    </subcellularLocation>
</comment>
<feature type="transmembrane region" description="Helical" evidence="12">
    <location>
        <begin position="128"/>
        <end position="146"/>
    </location>
</feature>
<evidence type="ECO:0000256" key="8">
    <source>
        <dbReference type="ARBA" id="ARBA00022985"/>
    </source>
</evidence>
<dbReference type="GO" id="GO:0009103">
    <property type="term" value="P:lipopolysaccharide biosynthetic process"/>
    <property type="evidence" value="ECO:0007669"/>
    <property type="project" value="UniProtKB-KW"/>
</dbReference>
<evidence type="ECO:0000256" key="9">
    <source>
        <dbReference type="ARBA" id="ARBA00022989"/>
    </source>
</evidence>
<feature type="transmembrane region" description="Helical" evidence="12">
    <location>
        <begin position="293"/>
        <end position="313"/>
    </location>
</feature>
<feature type="transmembrane region" description="Helical" evidence="12">
    <location>
        <begin position="242"/>
        <end position="261"/>
    </location>
</feature>
<keyword evidence="7" id="KW-0460">Magnesium</keyword>
<feature type="transmembrane region" description="Helical" evidence="12">
    <location>
        <begin position="6"/>
        <end position="22"/>
    </location>
</feature>
<evidence type="ECO:0000256" key="11">
    <source>
        <dbReference type="ARBA" id="ARBA00023211"/>
    </source>
</evidence>
<feature type="transmembrane region" description="Helical" evidence="12">
    <location>
        <begin position="319"/>
        <end position="336"/>
    </location>
</feature>